<dbReference type="GO" id="GO:0070403">
    <property type="term" value="F:NAD+ binding"/>
    <property type="evidence" value="ECO:0007669"/>
    <property type="project" value="InterPro"/>
</dbReference>
<dbReference type="InterPro" id="IPR003000">
    <property type="entry name" value="Sirtuin"/>
</dbReference>
<dbReference type="SUPFAM" id="SSF52467">
    <property type="entry name" value="DHS-like NAD/FAD-binding domain"/>
    <property type="match status" value="1"/>
</dbReference>
<evidence type="ECO:0000256" key="1">
    <source>
        <dbReference type="ARBA" id="ARBA00022679"/>
    </source>
</evidence>
<name>A0A7C1ICS4_9CREN</name>
<comment type="caution">
    <text evidence="2">The sequence shown here is derived from an EMBL/GenBank/DDBJ whole genome shotgun (WGS) entry which is preliminary data.</text>
</comment>
<dbReference type="Pfam" id="PF02146">
    <property type="entry name" value="SIR2"/>
    <property type="match status" value="1"/>
</dbReference>
<keyword evidence="1" id="KW-0808">Transferase</keyword>
<organism evidence="2">
    <name type="scientific">Fervidicoccus fontis</name>
    <dbReference type="NCBI Taxonomy" id="683846"/>
    <lineage>
        <taxon>Archaea</taxon>
        <taxon>Thermoproteota</taxon>
        <taxon>Thermoprotei</taxon>
        <taxon>Fervidicoccales</taxon>
        <taxon>Fervidicoccaceae</taxon>
        <taxon>Fervidicoccus</taxon>
    </lineage>
</organism>
<dbReference type="GO" id="GO:0016740">
    <property type="term" value="F:transferase activity"/>
    <property type="evidence" value="ECO:0007669"/>
    <property type="project" value="UniProtKB-KW"/>
</dbReference>
<accession>A0A7C1ICS4</accession>
<protein>
    <submittedName>
        <fullName evidence="2">Uncharacterized protein</fullName>
    </submittedName>
</protein>
<dbReference type="Gene3D" id="3.40.50.1220">
    <property type="entry name" value="TPP-binding domain"/>
    <property type="match status" value="1"/>
</dbReference>
<gene>
    <name evidence="2" type="ORF">ENO04_01110</name>
</gene>
<dbReference type="InterPro" id="IPR026591">
    <property type="entry name" value="Sirtuin_cat_small_dom_sf"/>
</dbReference>
<dbReference type="InterPro" id="IPR029035">
    <property type="entry name" value="DHS-like_NAD/FAD-binding_dom"/>
</dbReference>
<dbReference type="AlphaFoldDB" id="A0A7C1ICS4"/>
<proteinExistence type="predicted"/>
<reference evidence="2" key="1">
    <citation type="journal article" date="2020" name="mSystems">
        <title>Genome- and Community-Level Interaction Insights into Carbon Utilization and Element Cycling Functions of Hydrothermarchaeota in Hydrothermal Sediment.</title>
        <authorList>
            <person name="Zhou Z."/>
            <person name="Liu Y."/>
            <person name="Xu W."/>
            <person name="Pan J."/>
            <person name="Luo Z.H."/>
            <person name="Li M."/>
        </authorList>
    </citation>
    <scope>NUCLEOTIDE SEQUENCE [LARGE SCALE GENOMIC DNA]</scope>
    <source>
        <strain evidence="2">SpSt-123</strain>
    </source>
</reference>
<dbReference type="Gene3D" id="3.30.1600.10">
    <property type="entry name" value="SIR2/SIRT2 'Small Domain"/>
    <property type="match status" value="1"/>
</dbReference>
<evidence type="ECO:0000313" key="2">
    <source>
        <dbReference type="EMBL" id="HDS10210.1"/>
    </source>
</evidence>
<dbReference type="EMBL" id="DSDY01000038">
    <property type="protein sequence ID" value="HDS10210.1"/>
    <property type="molecule type" value="Genomic_DNA"/>
</dbReference>
<sequence length="186" mass="20517">MISDICVVINAGLDGCTSSSLLPRTTSTVSTASPVLNKCIYPPVGIAEKIKEIVNNIISGEKAILKVINLTLHDYSWLKSDANANTNILNVLGSPWELICVDCGLIIDYRKTNTKYCPHCGGKLKTKIKLLGDKLDAEDIKNLLWVLSGCDQIIIIGEEPKLEPLKTALEAITKYWNKNIRIEHLE</sequence>